<protein>
    <submittedName>
        <fullName evidence="1">Uncharacterized protein</fullName>
    </submittedName>
</protein>
<organism evidence="2">
    <name type="scientific">Camponotus floridanus</name>
    <name type="common">Florida carpenter ant</name>
    <dbReference type="NCBI Taxonomy" id="104421"/>
    <lineage>
        <taxon>Eukaryota</taxon>
        <taxon>Metazoa</taxon>
        <taxon>Ecdysozoa</taxon>
        <taxon>Arthropoda</taxon>
        <taxon>Hexapoda</taxon>
        <taxon>Insecta</taxon>
        <taxon>Pterygota</taxon>
        <taxon>Neoptera</taxon>
        <taxon>Endopterygota</taxon>
        <taxon>Hymenoptera</taxon>
        <taxon>Apocrita</taxon>
        <taxon>Aculeata</taxon>
        <taxon>Formicoidea</taxon>
        <taxon>Formicidae</taxon>
        <taxon>Formicinae</taxon>
        <taxon>Camponotus</taxon>
    </lineage>
</organism>
<dbReference type="InParanoid" id="E2ARQ2"/>
<sequence>FVYVYNYTPSDAIPDRKSPAEVFFGRKLRT</sequence>
<reference evidence="1 2" key="1">
    <citation type="journal article" date="2010" name="Science">
        <title>Genomic comparison of the ants Camponotus floridanus and Harpegnathos saltator.</title>
        <authorList>
            <person name="Bonasio R."/>
            <person name="Zhang G."/>
            <person name="Ye C."/>
            <person name="Mutti N.S."/>
            <person name="Fang X."/>
            <person name="Qin N."/>
            <person name="Donahue G."/>
            <person name="Yang P."/>
            <person name="Li Q."/>
            <person name="Li C."/>
            <person name="Zhang P."/>
            <person name="Huang Z."/>
            <person name="Berger S.L."/>
            <person name="Reinberg D."/>
            <person name="Wang J."/>
            <person name="Liebig J."/>
        </authorList>
    </citation>
    <scope>NUCLEOTIDE SEQUENCE [LARGE SCALE GENOMIC DNA]</scope>
    <source>
        <strain evidence="2">C129</strain>
    </source>
</reference>
<feature type="non-terminal residue" evidence="1">
    <location>
        <position position="30"/>
    </location>
</feature>
<name>E2ARQ2_CAMFO</name>
<accession>E2ARQ2</accession>
<gene>
    <name evidence="1" type="ORF">EAG_08083</name>
</gene>
<evidence type="ECO:0000313" key="1">
    <source>
        <dbReference type="EMBL" id="EFN63883.1"/>
    </source>
</evidence>
<keyword evidence="2" id="KW-1185">Reference proteome</keyword>
<evidence type="ECO:0000313" key="2">
    <source>
        <dbReference type="Proteomes" id="UP000000311"/>
    </source>
</evidence>
<dbReference type="Proteomes" id="UP000000311">
    <property type="component" value="Unassembled WGS sequence"/>
</dbReference>
<proteinExistence type="predicted"/>
<dbReference type="EMBL" id="GL442164">
    <property type="protein sequence ID" value="EFN63883.1"/>
    <property type="molecule type" value="Genomic_DNA"/>
</dbReference>
<dbReference type="AlphaFoldDB" id="E2ARQ2"/>
<feature type="non-terminal residue" evidence="1">
    <location>
        <position position="1"/>
    </location>
</feature>